<protein>
    <recommendedName>
        <fullName evidence="2">DEAD/DEAH-box helicase domain-containing protein</fullName>
    </recommendedName>
</protein>
<keyword evidence="1" id="KW-0812">Transmembrane</keyword>
<dbReference type="STRING" id="1043005.A0A074Y2L6"/>
<organism evidence="3 4">
    <name type="scientific">Aureobasidium subglaciale (strain EXF-2481)</name>
    <name type="common">Aureobasidium pullulans var. subglaciale</name>
    <dbReference type="NCBI Taxonomy" id="1043005"/>
    <lineage>
        <taxon>Eukaryota</taxon>
        <taxon>Fungi</taxon>
        <taxon>Dikarya</taxon>
        <taxon>Ascomycota</taxon>
        <taxon>Pezizomycotina</taxon>
        <taxon>Dothideomycetes</taxon>
        <taxon>Dothideomycetidae</taxon>
        <taxon>Dothideales</taxon>
        <taxon>Saccotheciaceae</taxon>
        <taxon>Aureobasidium</taxon>
    </lineage>
</organism>
<name>A0A074Y2L6_AURSE</name>
<dbReference type="GO" id="GO:0003676">
    <property type="term" value="F:nucleic acid binding"/>
    <property type="evidence" value="ECO:0007669"/>
    <property type="project" value="InterPro"/>
</dbReference>
<dbReference type="AlphaFoldDB" id="A0A074Y2L6"/>
<feature type="non-terminal residue" evidence="3">
    <location>
        <position position="1"/>
    </location>
</feature>
<proteinExistence type="predicted"/>
<reference evidence="3 4" key="1">
    <citation type="journal article" date="2014" name="BMC Genomics">
        <title>Genome sequencing of four Aureobasidium pullulans varieties: biotechnological potential, stress tolerance, and description of new species.</title>
        <authorList>
            <person name="Gostin Ar C."/>
            <person name="Ohm R.A."/>
            <person name="Kogej T."/>
            <person name="Sonjak S."/>
            <person name="Turk M."/>
            <person name="Zajc J."/>
            <person name="Zalar P."/>
            <person name="Grube M."/>
            <person name="Sun H."/>
            <person name="Han J."/>
            <person name="Sharma A."/>
            <person name="Chiniquy J."/>
            <person name="Ngan C.Y."/>
            <person name="Lipzen A."/>
            <person name="Barry K."/>
            <person name="Grigoriev I.V."/>
            <person name="Gunde-Cimerman N."/>
        </authorList>
    </citation>
    <scope>NUCLEOTIDE SEQUENCE [LARGE SCALE GENOMIC DNA]</scope>
    <source>
        <strain evidence="3 4">EXF-2481</strain>
    </source>
</reference>
<dbReference type="Gene3D" id="3.40.50.300">
    <property type="entry name" value="P-loop containing nucleotide triphosphate hydrolases"/>
    <property type="match status" value="1"/>
</dbReference>
<dbReference type="InParanoid" id="A0A074Y2L6"/>
<gene>
    <name evidence="3" type="ORF">AUEXF2481DRAFT_71886</name>
</gene>
<evidence type="ECO:0000313" key="4">
    <source>
        <dbReference type="Proteomes" id="UP000030641"/>
    </source>
</evidence>
<feature type="transmembrane region" description="Helical" evidence="1">
    <location>
        <begin position="27"/>
        <end position="48"/>
    </location>
</feature>
<dbReference type="OrthoDB" id="3943268at2759"/>
<sequence>EVLRAVYDGDSPILAIMPTGSGKSLSFILPASYEFSGTTIIVMPLLALR</sequence>
<dbReference type="InterPro" id="IPR011545">
    <property type="entry name" value="DEAD/DEAH_box_helicase_dom"/>
</dbReference>
<dbReference type="GO" id="GO:0005524">
    <property type="term" value="F:ATP binding"/>
    <property type="evidence" value="ECO:0007669"/>
    <property type="project" value="InterPro"/>
</dbReference>
<evidence type="ECO:0000259" key="2">
    <source>
        <dbReference type="Pfam" id="PF00270"/>
    </source>
</evidence>
<dbReference type="HOGENOM" id="CLU_3147102_0_0_1"/>
<accession>A0A074Y2L6</accession>
<keyword evidence="1" id="KW-0472">Membrane</keyword>
<evidence type="ECO:0000256" key="1">
    <source>
        <dbReference type="SAM" id="Phobius"/>
    </source>
</evidence>
<dbReference type="EMBL" id="KL584808">
    <property type="protein sequence ID" value="KEQ90149.1"/>
    <property type="molecule type" value="Genomic_DNA"/>
</dbReference>
<dbReference type="Pfam" id="PF00270">
    <property type="entry name" value="DEAD"/>
    <property type="match status" value="1"/>
</dbReference>
<dbReference type="GeneID" id="25371110"/>
<keyword evidence="1" id="KW-1133">Transmembrane helix</keyword>
<dbReference type="SUPFAM" id="SSF52540">
    <property type="entry name" value="P-loop containing nucleoside triphosphate hydrolases"/>
    <property type="match status" value="1"/>
</dbReference>
<dbReference type="RefSeq" id="XP_013338634.1">
    <property type="nucleotide sequence ID" value="XM_013483180.1"/>
</dbReference>
<dbReference type="InterPro" id="IPR027417">
    <property type="entry name" value="P-loop_NTPase"/>
</dbReference>
<feature type="domain" description="DEAD/DEAH-box helicase" evidence="2">
    <location>
        <begin position="2"/>
        <end position="48"/>
    </location>
</feature>
<keyword evidence="4" id="KW-1185">Reference proteome</keyword>
<dbReference type="Proteomes" id="UP000030641">
    <property type="component" value="Unassembled WGS sequence"/>
</dbReference>
<evidence type="ECO:0000313" key="3">
    <source>
        <dbReference type="EMBL" id="KEQ90149.1"/>
    </source>
</evidence>